<keyword evidence="9" id="KW-1185">Reference proteome</keyword>
<reference evidence="8" key="1">
    <citation type="submission" date="2020-04" db="EMBL/GenBank/DDBJ databases">
        <authorList>
            <person name="Alioto T."/>
            <person name="Alioto T."/>
            <person name="Gomez Garrido J."/>
        </authorList>
    </citation>
    <scope>NUCLEOTIDE SEQUENCE</scope>
    <source>
        <strain evidence="8">A484AB</strain>
    </source>
</reference>
<dbReference type="SFLD" id="SFLDS00005">
    <property type="entry name" value="Isoprenoid_Synthase_Type_I"/>
    <property type="match status" value="1"/>
</dbReference>
<dbReference type="OrthoDB" id="9927103at2759"/>
<keyword evidence="3 7" id="KW-0808">Transferase</keyword>
<evidence type="ECO:0000256" key="5">
    <source>
        <dbReference type="ARBA" id="ARBA00022842"/>
    </source>
</evidence>
<evidence type="ECO:0000256" key="1">
    <source>
        <dbReference type="ARBA" id="ARBA00001946"/>
    </source>
</evidence>
<comment type="cofactor">
    <cofactor evidence="1">
        <name>Mg(2+)</name>
        <dbReference type="ChEBI" id="CHEBI:18420"/>
    </cofactor>
</comment>
<proteinExistence type="inferred from homology"/>
<evidence type="ECO:0000256" key="2">
    <source>
        <dbReference type="ARBA" id="ARBA00006706"/>
    </source>
</evidence>
<dbReference type="PROSITE" id="PS00723">
    <property type="entry name" value="POLYPRENYL_SYNTHASE_1"/>
    <property type="match status" value="1"/>
</dbReference>
<accession>A0A7D9IGW0</accession>
<evidence type="ECO:0000313" key="9">
    <source>
        <dbReference type="Proteomes" id="UP001152795"/>
    </source>
</evidence>
<dbReference type="GO" id="GO:0046872">
    <property type="term" value="F:metal ion binding"/>
    <property type="evidence" value="ECO:0007669"/>
    <property type="project" value="UniProtKB-KW"/>
</dbReference>
<evidence type="ECO:0000256" key="7">
    <source>
        <dbReference type="RuleBase" id="RU004466"/>
    </source>
</evidence>
<keyword evidence="4" id="KW-0479">Metal-binding</keyword>
<sequence>MAKVCNKHVYDHQESLLSSAQKTIAGVAEMIHTASLVHDDIIDLADSRRGKPSTHRIWGEKEAVLAGNYIMSRATIALARLENTEVIQLLATVLDDLVRGEFMQMGSREDPNERFTHYLDKTFKKTASLLAYTCRSVALLANGSKQLQDLTFQYGKNLGMAFQLVDDVLDFNSSQEVLGKPAAADLRLGLATGPVLFASEEFPEITAFIMRRFKGENDVEETYDLVKKSTGIERTMSLARQHSREATRQLMKLRHSPERDALVELTENLLKRER</sequence>
<dbReference type="Proteomes" id="UP001152795">
    <property type="component" value="Unassembled WGS sequence"/>
</dbReference>
<name>A0A7D9IGW0_PARCT</name>
<dbReference type="AlphaFoldDB" id="A0A7D9IGW0"/>
<evidence type="ECO:0000256" key="3">
    <source>
        <dbReference type="ARBA" id="ARBA00022679"/>
    </source>
</evidence>
<dbReference type="InterPro" id="IPR008949">
    <property type="entry name" value="Isoprenoid_synthase_dom_sf"/>
</dbReference>
<dbReference type="GO" id="GO:0008299">
    <property type="term" value="P:isoprenoid biosynthetic process"/>
    <property type="evidence" value="ECO:0007669"/>
    <property type="project" value="UniProtKB-KW"/>
</dbReference>
<comment type="similarity">
    <text evidence="2 7">Belongs to the FPP/GGPP synthase family.</text>
</comment>
<evidence type="ECO:0000313" key="8">
    <source>
        <dbReference type="EMBL" id="CAB4010193.1"/>
    </source>
</evidence>
<comment type="caution">
    <text evidence="8">The sequence shown here is derived from an EMBL/GenBank/DDBJ whole genome shotgun (WGS) entry which is preliminary data.</text>
</comment>
<dbReference type="Gene3D" id="1.10.600.10">
    <property type="entry name" value="Farnesyl Diphosphate Synthase"/>
    <property type="match status" value="1"/>
</dbReference>
<evidence type="ECO:0000256" key="4">
    <source>
        <dbReference type="ARBA" id="ARBA00022723"/>
    </source>
</evidence>
<dbReference type="CDD" id="cd00685">
    <property type="entry name" value="Trans_IPPS_HT"/>
    <property type="match status" value="1"/>
</dbReference>
<dbReference type="GO" id="GO:1990234">
    <property type="term" value="C:transferase complex"/>
    <property type="evidence" value="ECO:0007669"/>
    <property type="project" value="TreeGrafter"/>
</dbReference>
<keyword evidence="6" id="KW-0414">Isoprene biosynthesis</keyword>
<dbReference type="PANTHER" id="PTHR12001">
    <property type="entry name" value="GERANYLGERANYL PYROPHOSPHATE SYNTHASE"/>
    <property type="match status" value="1"/>
</dbReference>
<dbReference type="InterPro" id="IPR033749">
    <property type="entry name" value="Polyprenyl_synt_CS"/>
</dbReference>
<dbReference type="SUPFAM" id="SSF48576">
    <property type="entry name" value="Terpenoid synthases"/>
    <property type="match status" value="1"/>
</dbReference>
<gene>
    <name evidence="8" type="ORF">PACLA_8A067875</name>
</gene>
<dbReference type="GO" id="GO:0004659">
    <property type="term" value="F:prenyltransferase activity"/>
    <property type="evidence" value="ECO:0007669"/>
    <property type="project" value="InterPro"/>
</dbReference>
<dbReference type="Pfam" id="PF00348">
    <property type="entry name" value="polyprenyl_synt"/>
    <property type="match status" value="1"/>
</dbReference>
<dbReference type="PROSITE" id="PS00444">
    <property type="entry name" value="POLYPRENYL_SYNTHASE_2"/>
    <property type="match status" value="1"/>
</dbReference>
<dbReference type="InterPro" id="IPR000092">
    <property type="entry name" value="Polyprenyl_synt"/>
</dbReference>
<organism evidence="8 9">
    <name type="scientific">Paramuricea clavata</name>
    <name type="common">Red gorgonian</name>
    <name type="synonym">Violescent sea-whip</name>
    <dbReference type="NCBI Taxonomy" id="317549"/>
    <lineage>
        <taxon>Eukaryota</taxon>
        <taxon>Metazoa</taxon>
        <taxon>Cnidaria</taxon>
        <taxon>Anthozoa</taxon>
        <taxon>Octocorallia</taxon>
        <taxon>Malacalcyonacea</taxon>
        <taxon>Plexauridae</taxon>
        <taxon>Paramuricea</taxon>
    </lineage>
</organism>
<dbReference type="GO" id="GO:0005739">
    <property type="term" value="C:mitochondrion"/>
    <property type="evidence" value="ECO:0007669"/>
    <property type="project" value="TreeGrafter"/>
</dbReference>
<dbReference type="PANTHER" id="PTHR12001:SF69">
    <property type="entry name" value="ALL TRANS-POLYPRENYL-DIPHOSPHATE SYNTHASE PDSS1"/>
    <property type="match status" value="1"/>
</dbReference>
<evidence type="ECO:0000256" key="6">
    <source>
        <dbReference type="ARBA" id="ARBA00023229"/>
    </source>
</evidence>
<dbReference type="GO" id="GO:0006744">
    <property type="term" value="P:ubiquinone biosynthetic process"/>
    <property type="evidence" value="ECO:0007669"/>
    <property type="project" value="TreeGrafter"/>
</dbReference>
<protein>
    <submittedName>
        <fullName evidence="8">Decaprenyl-diphosphate synthase subunit 1</fullName>
    </submittedName>
</protein>
<dbReference type="EMBL" id="CACRXK020006706">
    <property type="protein sequence ID" value="CAB4010193.1"/>
    <property type="molecule type" value="Genomic_DNA"/>
</dbReference>
<keyword evidence="5" id="KW-0460">Magnesium</keyword>